<dbReference type="FunCoup" id="A0A6I9S7P5">
    <property type="interactions" value="81"/>
</dbReference>
<sequence length="526" mass="59510">MPTHKIKSMLRIFAKGSTSDQREPKNISLYRLVPLLLLMLYAVCSVTRLATSSSYSSYLVQATDSFVTEISSDLESFKTHISSNLNYLQASEENTAHRCSDLINGRTVTMSSFRDEGLLCCDRSHNRTDVCYMKGDIRTDANSSSIWVYGAGPWQVPETIRPYTRKWETQIMSTIDNITLLPMASSSNEGSPSKACEKRHSVPGLVFSTGGYTGNLYHEFNDGLIPLFITAQRFHGEVVLVVLEYHSWWMTTYRPVIRKLTNYKVVDFSQDRRVHCFPEMIVGLRIHGELSINPLLMSNGVGIQDFQALLRQGLGDSQLKPQEAHPPLAAPPPASSHCSTTKPKITIIIRSKSRVLLNLNEIVKACEHIGFEVQVLKPKRGMPLTAIYDALDAADVMLAVHGAAMTHFLFMRPGSVLIQIVPLGLDWAAETYYGEPARKLGLEYIAYRVARGESSLSKEYPRRSPVLMDPSIITRQGWWETKRIYLDKQNVKVNIRRFSRMLAKAHSHICTLHARVRREVYEKHMQ</sequence>
<evidence type="ECO:0000259" key="7">
    <source>
        <dbReference type="Pfam" id="PF04577"/>
    </source>
</evidence>
<organism evidence="8 9">
    <name type="scientific">Elaeis guineensis var. tenera</name>
    <name type="common">Oil palm</name>
    <dbReference type="NCBI Taxonomy" id="51953"/>
    <lineage>
        <taxon>Eukaryota</taxon>
        <taxon>Viridiplantae</taxon>
        <taxon>Streptophyta</taxon>
        <taxon>Embryophyta</taxon>
        <taxon>Tracheophyta</taxon>
        <taxon>Spermatophyta</taxon>
        <taxon>Magnoliopsida</taxon>
        <taxon>Liliopsida</taxon>
        <taxon>Arecaceae</taxon>
        <taxon>Arecoideae</taxon>
        <taxon>Cocoseae</taxon>
        <taxon>Elaeidinae</taxon>
        <taxon>Elaeis</taxon>
    </lineage>
</organism>
<keyword evidence="8" id="KW-1185">Reference proteome</keyword>
<dbReference type="AlphaFoldDB" id="A0A6I9S7P5"/>
<keyword evidence="4" id="KW-0808">Transferase</keyword>
<proteinExistence type="predicted"/>
<dbReference type="Proteomes" id="UP000504607">
    <property type="component" value="Chromosome 14"/>
</dbReference>
<keyword evidence="3" id="KW-0328">Glycosyltransferase</keyword>
<keyword evidence="5" id="KW-0325">Glycoprotein</keyword>
<evidence type="ECO:0000313" key="9">
    <source>
        <dbReference type="RefSeq" id="XP_010938512.1"/>
    </source>
</evidence>
<evidence type="ECO:0000256" key="3">
    <source>
        <dbReference type="ARBA" id="ARBA00022676"/>
    </source>
</evidence>
<dbReference type="GO" id="GO:0000139">
    <property type="term" value="C:Golgi membrane"/>
    <property type="evidence" value="ECO:0007669"/>
    <property type="project" value="UniProtKB-SubCell"/>
</dbReference>
<dbReference type="PANTHER" id="PTHR20961">
    <property type="entry name" value="GLYCOSYLTRANSFERASE"/>
    <property type="match status" value="1"/>
</dbReference>
<feature type="region of interest" description="Disordered" evidence="6">
    <location>
        <begin position="319"/>
        <end position="339"/>
    </location>
</feature>
<dbReference type="GO" id="GO:0016763">
    <property type="term" value="F:pentosyltransferase activity"/>
    <property type="evidence" value="ECO:0007669"/>
    <property type="project" value="UniProtKB-ARBA"/>
</dbReference>
<protein>
    <submittedName>
        <fullName evidence="9">Beta-1,2-xylosyltransferase XYXT1</fullName>
    </submittedName>
</protein>
<dbReference type="RefSeq" id="XP_010938512.1">
    <property type="nucleotide sequence ID" value="XM_010940210.3"/>
</dbReference>
<reference evidence="9" key="1">
    <citation type="submission" date="2025-08" db="UniProtKB">
        <authorList>
            <consortium name="RefSeq"/>
        </authorList>
    </citation>
    <scope>IDENTIFICATION</scope>
</reference>
<gene>
    <name evidence="9" type="primary">LOC105057566</name>
</gene>
<dbReference type="PANTHER" id="PTHR20961:SF102">
    <property type="entry name" value="OS05G0391600 PROTEIN"/>
    <property type="match status" value="1"/>
</dbReference>
<dbReference type="KEGG" id="egu:105057566"/>
<evidence type="ECO:0000256" key="5">
    <source>
        <dbReference type="ARBA" id="ARBA00023180"/>
    </source>
</evidence>
<dbReference type="InParanoid" id="A0A6I9S7P5"/>
<evidence type="ECO:0000256" key="4">
    <source>
        <dbReference type="ARBA" id="ARBA00022679"/>
    </source>
</evidence>
<evidence type="ECO:0000256" key="1">
    <source>
        <dbReference type="ARBA" id="ARBA00004323"/>
    </source>
</evidence>
<evidence type="ECO:0000256" key="6">
    <source>
        <dbReference type="SAM" id="MobiDB-lite"/>
    </source>
</evidence>
<evidence type="ECO:0000313" key="8">
    <source>
        <dbReference type="Proteomes" id="UP000504607"/>
    </source>
</evidence>
<dbReference type="OrthoDB" id="529273at2759"/>
<accession>A0A6I9S7P5</accession>
<name>A0A6I9S7P5_ELAGV</name>
<dbReference type="GeneID" id="105057566"/>
<dbReference type="InterPro" id="IPR007657">
    <property type="entry name" value="Glycosyltransferase_61"/>
</dbReference>
<dbReference type="InterPro" id="IPR049625">
    <property type="entry name" value="Glyco_transf_61_cat"/>
</dbReference>
<comment type="pathway">
    <text evidence="2">Glycan metabolism.</text>
</comment>
<dbReference type="Pfam" id="PF04577">
    <property type="entry name" value="Glyco_transf_61"/>
    <property type="match status" value="1"/>
</dbReference>
<comment type="subcellular location">
    <subcellularLocation>
        <location evidence="1">Golgi apparatus membrane</location>
        <topology evidence="1">Single-pass type II membrane protein</topology>
    </subcellularLocation>
</comment>
<evidence type="ECO:0000256" key="2">
    <source>
        <dbReference type="ARBA" id="ARBA00004881"/>
    </source>
</evidence>
<feature type="domain" description="Glycosyltransferase 61 catalytic" evidence="7">
    <location>
        <begin position="299"/>
        <end position="418"/>
    </location>
</feature>